<accession>A0ABV3SC88</accession>
<evidence type="ECO:0000313" key="3">
    <source>
        <dbReference type="Proteomes" id="UP001556692"/>
    </source>
</evidence>
<organism evidence="2 3">
    <name type="scientific">Aquibium pacificus</name>
    <dbReference type="NCBI Taxonomy" id="3153579"/>
    <lineage>
        <taxon>Bacteria</taxon>
        <taxon>Pseudomonadati</taxon>
        <taxon>Pseudomonadota</taxon>
        <taxon>Alphaproteobacteria</taxon>
        <taxon>Hyphomicrobiales</taxon>
        <taxon>Phyllobacteriaceae</taxon>
        <taxon>Aquibium</taxon>
    </lineage>
</organism>
<feature type="transmembrane region" description="Helical" evidence="1">
    <location>
        <begin position="12"/>
        <end position="34"/>
    </location>
</feature>
<evidence type="ECO:0000256" key="1">
    <source>
        <dbReference type="SAM" id="Phobius"/>
    </source>
</evidence>
<dbReference type="Pfam" id="PF07963">
    <property type="entry name" value="N_methyl"/>
    <property type="match status" value="1"/>
</dbReference>
<dbReference type="InterPro" id="IPR012902">
    <property type="entry name" value="N_methyl_site"/>
</dbReference>
<gene>
    <name evidence="2" type="ORF">ABGN05_01595</name>
</gene>
<dbReference type="NCBIfam" id="TIGR02532">
    <property type="entry name" value="IV_pilin_GFxxxE"/>
    <property type="match status" value="1"/>
</dbReference>
<evidence type="ECO:0000313" key="2">
    <source>
        <dbReference type="EMBL" id="MEX0404352.1"/>
    </source>
</evidence>
<reference evidence="2 3" key="1">
    <citation type="submission" date="2024-05" db="EMBL/GenBank/DDBJ databases">
        <authorList>
            <person name="Jiang F."/>
        </authorList>
    </citation>
    <scope>NUCLEOTIDE SEQUENCE [LARGE SCALE GENOMIC DNA]</scope>
    <source>
        <strain evidence="2 3">LZ166</strain>
    </source>
</reference>
<keyword evidence="3" id="KW-1185">Reference proteome</keyword>
<keyword evidence="1" id="KW-1133">Transmembrane helix</keyword>
<dbReference type="Proteomes" id="UP001556692">
    <property type="component" value="Unassembled WGS sequence"/>
</dbReference>
<sequence length="217" mass="24096">MRRRSRQSRRGFSLLEAIVALLLASILFGGISLYTGSWLTRWRDLIASGSRTDMAAIILDRLVEDLEAAQPFAKDDRGTAVLFEGSENSITFLRPALGYNARAGIDRVTYLRANVGGDPAIVRSRRDHGDQRSGGEDLPLIRGPIRLSFTYTAAGGKTYPEWHNRSTLPELINVAISGTEPRPWKEFAVARLRVDMPANCGTADAFQECMLRFAEPR</sequence>
<keyword evidence="1" id="KW-0812">Transmembrane</keyword>
<dbReference type="RefSeq" id="WP_367952240.1">
    <property type="nucleotide sequence ID" value="NZ_JBDPGJ010000001.1"/>
</dbReference>
<keyword evidence="1" id="KW-0472">Membrane</keyword>
<dbReference type="EMBL" id="JBDPGJ010000001">
    <property type="protein sequence ID" value="MEX0404352.1"/>
    <property type="molecule type" value="Genomic_DNA"/>
</dbReference>
<proteinExistence type="predicted"/>
<comment type="caution">
    <text evidence="2">The sequence shown here is derived from an EMBL/GenBank/DDBJ whole genome shotgun (WGS) entry which is preliminary data.</text>
</comment>
<protein>
    <submittedName>
        <fullName evidence="2">Prepilin-type N-terminal cleavage/methylation domain-containing protein</fullName>
    </submittedName>
</protein>
<name>A0ABV3SC88_9HYPH</name>